<gene>
    <name evidence="2" type="ORF">R5U08_00665</name>
</gene>
<evidence type="ECO:0000313" key="3">
    <source>
        <dbReference type="Proteomes" id="UP001305002"/>
    </source>
</evidence>
<evidence type="ECO:0000313" key="2">
    <source>
        <dbReference type="EMBL" id="WOT32744.1"/>
    </source>
</evidence>
<protein>
    <submittedName>
        <fullName evidence="2">Uncharacterized protein</fullName>
    </submittedName>
</protein>
<reference evidence="2 3" key="2">
    <citation type="journal article" date="2024" name="Microb. Biotechnol.">
        <title>The involvement of multiple ABC transporters in daunorubicin efflux in Streptomyces coeruleorubidus.</title>
        <authorList>
            <person name="Dong J."/>
            <person name="Ning J."/>
            <person name="Tian Y."/>
            <person name="Li H."/>
            <person name="Chen H."/>
            <person name="Guan W."/>
        </authorList>
    </citation>
    <scope>NUCLEOTIDE SEQUENCE [LARGE SCALE GENOMIC DNA]</scope>
    <source>
        <strain evidence="2 3">CICC 11043</strain>
    </source>
</reference>
<proteinExistence type="predicted"/>
<accession>A0ABZ0K4Y1</accession>
<organism evidence="2 3">
    <name type="scientific">Streptomyces coeruleorubidus</name>
    <dbReference type="NCBI Taxonomy" id="116188"/>
    <lineage>
        <taxon>Bacteria</taxon>
        <taxon>Bacillati</taxon>
        <taxon>Actinomycetota</taxon>
        <taxon>Actinomycetes</taxon>
        <taxon>Kitasatosporales</taxon>
        <taxon>Streptomycetaceae</taxon>
        <taxon>Streptomyces</taxon>
    </lineage>
</organism>
<keyword evidence="3" id="KW-1185">Reference proteome</keyword>
<dbReference type="RefSeq" id="WP_193507355.1">
    <property type="nucleotide sequence ID" value="NZ_BMSO01000018.1"/>
</dbReference>
<dbReference type="EMBL" id="CP137524">
    <property type="protein sequence ID" value="WOT32744.1"/>
    <property type="molecule type" value="Genomic_DNA"/>
</dbReference>
<feature type="region of interest" description="Disordered" evidence="1">
    <location>
        <begin position="67"/>
        <end position="93"/>
    </location>
</feature>
<evidence type="ECO:0000256" key="1">
    <source>
        <dbReference type="SAM" id="MobiDB-lite"/>
    </source>
</evidence>
<reference evidence="2 3" key="1">
    <citation type="journal article" date="2021" name="J. Microbiol. Biotechnol.">
        <title>An Efficient Markerless Deletion System Suitable for the Industrial Strains of Streptomyces.</title>
        <authorList>
            <person name="Dong J."/>
            <person name="Wei J."/>
            <person name="Li H."/>
            <person name="Zhao S."/>
            <person name="Guan W."/>
        </authorList>
    </citation>
    <scope>NUCLEOTIDE SEQUENCE [LARGE SCALE GENOMIC DNA]</scope>
    <source>
        <strain evidence="2 3">CICC 11043</strain>
    </source>
</reference>
<name>A0ABZ0K4Y1_STRC4</name>
<dbReference type="Proteomes" id="UP001305002">
    <property type="component" value="Chromosome"/>
</dbReference>
<sequence length="93" mass="10217">MRGAMSWLSGHDRQRLDHLAEANYEARAREAAAARARAWATRARQAETVLERLGDWCDRLDEIARAQGGPDASTLWPPTSATRSPGTTGEGQK</sequence>
<feature type="compositionally biased region" description="Polar residues" evidence="1">
    <location>
        <begin position="76"/>
        <end position="93"/>
    </location>
</feature>